<accession>A0AAD5VG36</accession>
<proteinExistence type="predicted"/>
<evidence type="ECO:0000313" key="2">
    <source>
        <dbReference type="EMBL" id="KAJ3557223.1"/>
    </source>
</evidence>
<feature type="region of interest" description="Disordered" evidence="1">
    <location>
        <begin position="1"/>
        <end position="94"/>
    </location>
</feature>
<gene>
    <name evidence="2" type="ORF">NP233_g11797</name>
</gene>
<sequence>MPKKKKKATTDLDPMQSGASKQTKIASLSRLKSKLTPLYKCRRVERPTDSQGSGDPPTKIPRLEQGQEAIPSANITTNNPPQENPPQPQPQTQLPHIPQLLFQPQLSHIPPLFNEHGNPFSLDQVFRFPLGAIDGQAQPPIPRPILDTNGIQPPPNHQIPFQLSATTGQTQQGYPPPPFFYSYPYLYPPQLFYPPNPVAQASPSTVTPPAAYTPPNSIAQATPSAAAPQAPQLNSVLVSIRNNDAKLNQELNQDDGVGAEM</sequence>
<name>A0AAD5VG36_9AGAR</name>
<protein>
    <submittedName>
        <fullName evidence="2">Uncharacterized protein</fullName>
    </submittedName>
</protein>
<evidence type="ECO:0000256" key="1">
    <source>
        <dbReference type="SAM" id="MobiDB-lite"/>
    </source>
</evidence>
<keyword evidence="3" id="KW-1185">Reference proteome</keyword>
<organism evidence="2 3">
    <name type="scientific">Leucocoprinus birnbaumii</name>
    <dbReference type="NCBI Taxonomy" id="56174"/>
    <lineage>
        <taxon>Eukaryota</taxon>
        <taxon>Fungi</taxon>
        <taxon>Dikarya</taxon>
        <taxon>Basidiomycota</taxon>
        <taxon>Agaricomycotina</taxon>
        <taxon>Agaricomycetes</taxon>
        <taxon>Agaricomycetidae</taxon>
        <taxon>Agaricales</taxon>
        <taxon>Agaricineae</taxon>
        <taxon>Agaricaceae</taxon>
        <taxon>Leucocoprinus</taxon>
    </lineage>
</organism>
<evidence type="ECO:0000313" key="3">
    <source>
        <dbReference type="Proteomes" id="UP001213000"/>
    </source>
</evidence>
<dbReference type="AlphaFoldDB" id="A0AAD5VG36"/>
<dbReference type="Proteomes" id="UP001213000">
    <property type="component" value="Unassembled WGS sequence"/>
</dbReference>
<reference evidence="2" key="1">
    <citation type="submission" date="2022-07" db="EMBL/GenBank/DDBJ databases">
        <title>Genome Sequence of Leucocoprinus birnbaumii.</title>
        <authorList>
            <person name="Buettner E."/>
        </authorList>
    </citation>
    <scope>NUCLEOTIDE SEQUENCE</scope>
    <source>
        <strain evidence="2">VT141</strain>
    </source>
</reference>
<feature type="compositionally biased region" description="Polar residues" evidence="1">
    <location>
        <begin position="17"/>
        <end position="26"/>
    </location>
</feature>
<feature type="region of interest" description="Disordered" evidence="1">
    <location>
        <begin position="202"/>
        <end position="227"/>
    </location>
</feature>
<dbReference type="EMBL" id="JANIEX010001503">
    <property type="protein sequence ID" value="KAJ3557223.1"/>
    <property type="molecule type" value="Genomic_DNA"/>
</dbReference>
<comment type="caution">
    <text evidence="2">The sequence shown here is derived from an EMBL/GenBank/DDBJ whole genome shotgun (WGS) entry which is preliminary data.</text>
</comment>